<gene>
    <name evidence="1" type="ORF">E2493_10120</name>
</gene>
<comment type="caution">
    <text evidence="1">The sequence shown here is derived from an EMBL/GenBank/DDBJ whole genome shotgun (WGS) entry which is preliminary data.</text>
</comment>
<dbReference type="AlphaFoldDB" id="A0A4Y8ZQT9"/>
<evidence type="ECO:0000313" key="2">
    <source>
        <dbReference type="Proteomes" id="UP000298213"/>
    </source>
</evidence>
<dbReference type="Proteomes" id="UP000298213">
    <property type="component" value="Unassembled WGS sequence"/>
</dbReference>
<proteinExistence type="predicted"/>
<sequence length="226" mass="24922">MANQLTNEALSMLARILTHPAIKLPKFDEVEQGVPKPRLATIREIDIKTNGNKIDAKFSRGNFVVDTTDYPGGIAEVVDRVRRDTLPYPDDTSGGPSAPFKCPLSLKNNKNVYVIFKLTGKNWQFAHNAQPFSIGVEAYKSDCYFDARRVDSAGAVDDGDDPAIKKYGCKVAYFIALGDRAVSGNPPDYVHDFNLHLDLIYSDHNQNATYTPIIVDPDIRFPGGSG</sequence>
<protein>
    <submittedName>
        <fullName evidence="1">Uncharacterized protein</fullName>
    </submittedName>
</protein>
<accession>A0A4Y8ZQT9</accession>
<organism evidence="1 2">
    <name type="scientific">Sphingomonas parva</name>
    <dbReference type="NCBI Taxonomy" id="2555898"/>
    <lineage>
        <taxon>Bacteria</taxon>
        <taxon>Pseudomonadati</taxon>
        <taxon>Pseudomonadota</taxon>
        <taxon>Alphaproteobacteria</taxon>
        <taxon>Sphingomonadales</taxon>
        <taxon>Sphingomonadaceae</taxon>
        <taxon>Sphingomonas</taxon>
    </lineage>
</organism>
<dbReference type="EMBL" id="SPDV01000017">
    <property type="protein sequence ID" value="TFI58334.1"/>
    <property type="molecule type" value="Genomic_DNA"/>
</dbReference>
<keyword evidence="2" id="KW-1185">Reference proteome</keyword>
<evidence type="ECO:0000313" key="1">
    <source>
        <dbReference type="EMBL" id="TFI58334.1"/>
    </source>
</evidence>
<reference evidence="1 2" key="1">
    <citation type="submission" date="2019-03" db="EMBL/GenBank/DDBJ databases">
        <title>Genome sequence of Sphingomonas sp. 17J27-24.</title>
        <authorList>
            <person name="Kim M."/>
            <person name="Maeng S."/>
            <person name="Sathiyaraj S."/>
        </authorList>
    </citation>
    <scope>NUCLEOTIDE SEQUENCE [LARGE SCALE GENOMIC DNA]</scope>
    <source>
        <strain evidence="1 2">17J27-24</strain>
    </source>
</reference>
<dbReference type="RefSeq" id="WP_135086346.1">
    <property type="nucleotide sequence ID" value="NZ_SPDV01000017.1"/>
</dbReference>
<name>A0A4Y8ZQT9_9SPHN</name>
<dbReference type="OrthoDB" id="7605685at2"/>